<protein>
    <submittedName>
        <fullName evidence="2">Uncharacterized protein</fullName>
    </submittedName>
</protein>
<evidence type="ECO:0000313" key="3">
    <source>
        <dbReference type="Proteomes" id="UP000631114"/>
    </source>
</evidence>
<accession>A0A835IZ01</accession>
<gene>
    <name evidence="2" type="ORF">IFM89_032786</name>
</gene>
<evidence type="ECO:0000256" key="1">
    <source>
        <dbReference type="SAM" id="MobiDB-lite"/>
    </source>
</evidence>
<dbReference type="AlphaFoldDB" id="A0A835IZ01"/>
<organism evidence="2 3">
    <name type="scientific">Coptis chinensis</name>
    <dbReference type="NCBI Taxonomy" id="261450"/>
    <lineage>
        <taxon>Eukaryota</taxon>
        <taxon>Viridiplantae</taxon>
        <taxon>Streptophyta</taxon>
        <taxon>Embryophyta</taxon>
        <taxon>Tracheophyta</taxon>
        <taxon>Spermatophyta</taxon>
        <taxon>Magnoliopsida</taxon>
        <taxon>Ranunculales</taxon>
        <taxon>Ranunculaceae</taxon>
        <taxon>Coptidoideae</taxon>
        <taxon>Coptis</taxon>
    </lineage>
</organism>
<evidence type="ECO:0000313" key="2">
    <source>
        <dbReference type="EMBL" id="KAF9626370.1"/>
    </source>
</evidence>
<comment type="caution">
    <text evidence="2">The sequence shown here is derived from an EMBL/GenBank/DDBJ whole genome shotgun (WGS) entry which is preliminary data.</text>
</comment>
<dbReference type="Proteomes" id="UP000631114">
    <property type="component" value="Unassembled WGS sequence"/>
</dbReference>
<feature type="region of interest" description="Disordered" evidence="1">
    <location>
        <begin position="1"/>
        <end position="20"/>
    </location>
</feature>
<keyword evidence="3" id="KW-1185">Reference proteome</keyword>
<dbReference type="EMBL" id="JADFTS010000001">
    <property type="protein sequence ID" value="KAF9626370.1"/>
    <property type="molecule type" value="Genomic_DNA"/>
</dbReference>
<proteinExistence type="predicted"/>
<reference evidence="2 3" key="1">
    <citation type="submission" date="2020-10" db="EMBL/GenBank/DDBJ databases">
        <title>The Coptis chinensis genome and diversification of protoberbering-type alkaloids.</title>
        <authorList>
            <person name="Wang B."/>
            <person name="Shu S."/>
            <person name="Song C."/>
            <person name="Liu Y."/>
        </authorList>
    </citation>
    <scope>NUCLEOTIDE SEQUENCE [LARGE SCALE GENOMIC DNA]</scope>
    <source>
        <strain evidence="2">HL-2020</strain>
        <tissue evidence="2">Leaf</tissue>
    </source>
</reference>
<sequence length="100" mass="10877">MGSCCLVSSKKKNLSNPHSNPLQLPIHLVVSTNSSLVVAIPSLEKEASCFENISGASNPNPSQLNNEGRRWSLLLKEIPPSAGCEELFYFEPEFLGDVGY</sequence>
<name>A0A835IZ01_9MAGN</name>